<proteinExistence type="predicted"/>
<dbReference type="Pfam" id="PF01152">
    <property type="entry name" value="Bac_globin"/>
    <property type="match status" value="1"/>
</dbReference>
<keyword evidence="3" id="KW-0479">Metal-binding</keyword>
<dbReference type="RefSeq" id="WP_203165213.1">
    <property type="nucleotide sequence ID" value="NZ_JAEVLS010000001.1"/>
</dbReference>
<name>A0ABS1WQI8_9GAMM</name>
<evidence type="ECO:0000256" key="2">
    <source>
        <dbReference type="ARBA" id="ARBA00022617"/>
    </source>
</evidence>
<accession>A0ABS1WQI8</accession>
<evidence type="ECO:0000256" key="3">
    <source>
        <dbReference type="ARBA" id="ARBA00022723"/>
    </source>
</evidence>
<dbReference type="Proteomes" id="UP000661077">
    <property type="component" value="Unassembled WGS sequence"/>
</dbReference>
<dbReference type="EMBL" id="JAEVLS010000001">
    <property type="protein sequence ID" value="MBM0103228.1"/>
    <property type="molecule type" value="Genomic_DNA"/>
</dbReference>
<evidence type="ECO:0000313" key="6">
    <source>
        <dbReference type="Proteomes" id="UP000661077"/>
    </source>
</evidence>
<keyword evidence="2" id="KW-0349">Heme</keyword>
<reference evidence="5 6" key="1">
    <citation type="journal article" date="2021" name="Int. J. Syst. Evol. Microbiol.">
        <title>Steroidobacter gossypii sp. nov., isolated from soil of cotton cropping field.</title>
        <authorList>
            <person name="Huang R."/>
            <person name="Yang S."/>
            <person name="Zhen C."/>
            <person name="Liu W."/>
        </authorList>
    </citation>
    <scope>NUCLEOTIDE SEQUENCE [LARGE SCALE GENOMIC DNA]</scope>
    <source>
        <strain evidence="5 6">S1-65</strain>
    </source>
</reference>
<keyword evidence="6" id="KW-1185">Reference proteome</keyword>
<dbReference type="InterPro" id="IPR001486">
    <property type="entry name" value="Hemoglobin_trunc"/>
</dbReference>
<dbReference type="CDD" id="cd08916">
    <property type="entry name" value="TrHb3_P"/>
    <property type="match status" value="1"/>
</dbReference>
<evidence type="ECO:0000256" key="1">
    <source>
        <dbReference type="ARBA" id="ARBA00022448"/>
    </source>
</evidence>
<keyword evidence="1" id="KW-0813">Transport</keyword>
<organism evidence="5 6">
    <name type="scientific">Steroidobacter gossypii</name>
    <dbReference type="NCBI Taxonomy" id="2805490"/>
    <lineage>
        <taxon>Bacteria</taxon>
        <taxon>Pseudomonadati</taxon>
        <taxon>Pseudomonadota</taxon>
        <taxon>Gammaproteobacteria</taxon>
        <taxon>Steroidobacterales</taxon>
        <taxon>Steroidobacteraceae</taxon>
        <taxon>Steroidobacter</taxon>
    </lineage>
</organism>
<dbReference type="SUPFAM" id="SSF46458">
    <property type="entry name" value="Globin-like"/>
    <property type="match status" value="1"/>
</dbReference>
<evidence type="ECO:0000313" key="5">
    <source>
        <dbReference type="EMBL" id="MBM0103228.1"/>
    </source>
</evidence>
<dbReference type="Gene3D" id="1.10.490.10">
    <property type="entry name" value="Globins"/>
    <property type="match status" value="1"/>
</dbReference>
<keyword evidence="4" id="KW-0408">Iron</keyword>
<gene>
    <name evidence="5" type="ORF">JM946_00650</name>
</gene>
<comment type="caution">
    <text evidence="5">The sequence shown here is derived from an EMBL/GenBank/DDBJ whole genome shotgun (WGS) entry which is preliminary data.</text>
</comment>
<evidence type="ECO:0000256" key="4">
    <source>
        <dbReference type="ARBA" id="ARBA00023004"/>
    </source>
</evidence>
<protein>
    <submittedName>
        <fullName evidence="5">Group III truncated hemoglobin</fullName>
    </submittedName>
</protein>
<dbReference type="InterPro" id="IPR012292">
    <property type="entry name" value="Globin/Proto"/>
</dbReference>
<sequence length="159" mass="18723">MPDTTSTDEERRASIVQQMREQTGIDEGMIEQLVRGFYARIREDDLLGPIFNARIRDWEPHLQRMFAFWSSVVLSSSVYHGQPMRMHLPLPVDARHFDRWLDLFEQTARDLFNDRIAEHFLERARRIATSFELGIASSHGVLLGKDERFIRPQQPNRND</sequence>
<dbReference type="InterPro" id="IPR009050">
    <property type="entry name" value="Globin-like_sf"/>
</dbReference>